<name>A0ABV3ER39_9ACTN</name>
<sequence>MSGSVSGIGKGIRKAEVSLKWDPSPMGQPDVDLDLVAAAYRHTDPHGEPVYVVHFDSRSPDGTITLHRDSRDGKGFGWDEVMTLELDRLAGEFDRVVVGAVVQQGTVGRTFAQVPQARYRVAEGYATLTEEDFAEVGGARAATLCEFVRAGSRWEFRPAVRGFQDPEGFPRIMGAAAGG</sequence>
<comment type="similarity">
    <text evidence="1">Belongs to the CAPAB/TerDEXZ family.</text>
</comment>
<dbReference type="RefSeq" id="WP_359272764.1">
    <property type="nucleotide sequence ID" value="NZ_JBEZNA010000031.1"/>
</dbReference>
<dbReference type="PANTHER" id="PTHR32097:SF4">
    <property type="entry name" value="GENERAL STRESS PROTEIN 16U"/>
    <property type="match status" value="1"/>
</dbReference>
<protein>
    <submittedName>
        <fullName evidence="3">TerD family protein</fullName>
    </submittedName>
</protein>
<keyword evidence="4" id="KW-1185">Reference proteome</keyword>
<accession>A0ABV3ER39</accession>
<gene>
    <name evidence="3" type="ORF">AB0D95_15280</name>
</gene>
<reference evidence="3 4" key="1">
    <citation type="submission" date="2024-06" db="EMBL/GenBank/DDBJ databases">
        <title>The Natural Products Discovery Center: Release of the First 8490 Sequenced Strains for Exploring Actinobacteria Biosynthetic Diversity.</title>
        <authorList>
            <person name="Kalkreuter E."/>
            <person name="Kautsar S.A."/>
            <person name="Yang D."/>
            <person name="Bader C.D."/>
            <person name="Teijaro C.N."/>
            <person name="Fluegel L."/>
            <person name="Davis C.M."/>
            <person name="Simpson J.R."/>
            <person name="Lauterbach L."/>
            <person name="Steele A.D."/>
            <person name="Gui C."/>
            <person name="Meng S."/>
            <person name="Li G."/>
            <person name="Viehrig K."/>
            <person name="Ye F."/>
            <person name="Su P."/>
            <person name="Kiefer A.F."/>
            <person name="Nichols A."/>
            <person name="Cepeda A.J."/>
            <person name="Yan W."/>
            <person name="Fan B."/>
            <person name="Jiang Y."/>
            <person name="Adhikari A."/>
            <person name="Zheng C.-J."/>
            <person name="Schuster L."/>
            <person name="Cowan T.M."/>
            <person name="Smanski M.J."/>
            <person name="Chevrette M.G."/>
            <person name="De Carvalho L.P.S."/>
            <person name="Shen B."/>
        </authorList>
    </citation>
    <scope>NUCLEOTIDE SEQUENCE [LARGE SCALE GENOMIC DNA]</scope>
    <source>
        <strain evidence="3 4">NPDC048117</strain>
    </source>
</reference>
<organism evidence="3 4">
    <name type="scientific">Streptomyces chilikensis</name>
    <dbReference type="NCBI Taxonomy" id="1194079"/>
    <lineage>
        <taxon>Bacteria</taxon>
        <taxon>Bacillati</taxon>
        <taxon>Actinomycetota</taxon>
        <taxon>Actinomycetes</taxon>
        <taxon>Kitasatosporales</taxon>
        <taxon>Streptomycetaceae</taxon>
        <taxon>Streptomyces</taxon>
    </lineage>
</organism>
<feature type="domain" description="TerD" evidence="2">
    <location>
        <begin position="10"/>
        <end position="165"/>
    </location>
</feature>
<dbReference type="CDD" id="cd06974">
    <property type="entry name" value="TerD_like"/>
    <property type="match status" value="1"/>
</dbReference>
<dbReference type="EMBL" id="JBEZNA010000031">
    <property type="protein sequence ID" value="MEU9578600.1"/>
    <property type="molecule type" value="Genomic_DNA"/>
</dbReference>
<dbReference type="Pfam" id="PF02342">
    <property type="entry name" value="TerD"/>
    <property type="match status" value="1"/>
</dbReference>
<evidence type="ECO:0000313" key="4">
    <source>
        <dbReference type="Proteomes" id="UP001551584"/>
    </source>
</evidence>
<proteinExistence type="inferred from homology"/>
<dbReference type="Proteomes" id="UP001551584">
    <property type="component" value="Unassembled WGS sequence"/>
</dbReference>
<evidence type="ECO:0000256" key="1">
    <source>
        <dbReference type="ARBA" id="ARBA00008775"/>
    </source>
</evidence>
<evidence type="ECO:0000259" key="2">
    <source>
        <dbReference type="Pfam" id="PF02342"/>
    </source>
</evidence>
<dbReference type="PANTHER" id="PTHR32097">
    <property type="entry name" value="CAMP-BINDING PROTEIN 1-RELATED"/>
    <property type="match status" value="1"/>
</dbReference>
<dbReference type="Gene3D" id="2.60.60.30">
    <property type="entry name" value="sav2460 like domains"/>
    <property type="match status" value="1"/>
</dbReference>
<evidence type="ECO:0000313" key="3">
    <source>
        <dbReference type="EMBL" id="MEU9578600.1"/>
    </source>
</evidence>
<dbReference type="InterPro" id="IPR003325">
    <property type="entry name" value="TerD"/>
</dbReference>
<comment type="caution">
    <text evidence="3">The sequence shown here is derived from an EMBL/GenBank/DDBJ whole genome shotgun (WGS) entry which is preliminary data.</text>
</comment>
<dbReference type="InterPro" id="IPR051324">
    <property type="entry name" value="Stress/Tellurium_Resist"/>
</dbReference>